<evidence type="ECO:0000256" key="1">
    <source>
        <dbReference type="ARBA" id="ARBA00004173"/>
    </source>
</evidence>
<dbReference type="PANTHER" id="PTHR28018:SF3">
    <property type="entry name" value="RESPIRATORY SUPERCOMPLEX FACTOR 2, MITOCHONDRIAL"/>
    <property type="match status" value="1"/>
</dbReference>
<dbReference type="InterPro" id="IPR007667">
    <property type="entry name" value="Hypoxia_induced_domain"/>
</dbReference>
<keyword evidence="2" id="KW-0812">Transmembrane</keyword>
<evidence type="ECO:0000256" key="2">
    <source>
        <dbReference type="ARBA" id="ARBA00022692"/>
    </source>
</evidence>
<dbReference type="EMBL" id="ML769413">
    <property type="protein sequence ID" value="KAE9404841.1"/>
    <property type="molecule type" value="Genomic_DNA"/>
</dbReference>
<keyword evidence="4" id="KW-0472">Membrane</keyword>
<evidence type="ECO:0000313" key="6">
    <source>
        <dbReference type="EMBL" id="KAE9404841.1"/>
    </source>
</evidence>
<reference evidence="6" key="1">
    <citation type="journal article" date="2019" name="Environ. Microbiol.">
        <title>Fungal ecological strategies reflected in gene transcription - a case study of two litter decomposers.</title>
        <authorList>
            <person name="Barbi F."/>
            <person name="Kohler A."/>
            <person name="Barry K."/>
            <person name="Baskaran P."/>
            <person name="Daum C."/>
            <person name="Fauchery L."/>
            <person name="Ihrmark K."/>
            <person name="Kuo A."/>
            <person name="LaButti K."/>
            <person name="Lipzen A."/>
            <person name="Morin E."/>
            <person name="Grigoriev I.V."/>
            <person name="Henrissat B."/>
            <person name="Lindahl B."/>
            <person name="Martin F."/>
        </authorList>
    </citation>
    <scope>NUCLEOTIDE SEQUENCE</scope>
    <source>
        <strain evidence="6">JB14</strain>
    </source>
</reference>
<evidence type="ECO:0000259" key="5">
    <source>
        <dbReference type="PROSITE" id="PS51503"/>
    </source>
</evidence>
<dbReference type="PROSITE" id="PS51503">
    <property type="entry name" value="HIG1"/>
    <property type="match status" value="1"/>
</dbReference>
<organism evidence="6 7">
    <name type="scientific">Gymnopus androsaceus JB14</name>
    <dbReference type="NCBI Taxonomy" id="1447944"/>
    <lineage>
        <taxon>Eukaryota</taxon>
        <taxon>Fungi</taxon>
        <taxon>Dikarya</taxon>
        <taxon>Basidiomycota</taxon>
        <taxon>Agaricomycotina</taxon>
        <taxon>Agaricomycetes</taxon>
        <taxon>Agaricomycetidae</taxon>
        <taxon>Agaricales</taxon>
        <taxon>Marasmiineae</taxon>
        <taxon>Omphalotaceae</taxon>
        <taxon>Gymnopus</taxon>
    </lineage>
</organism>
<name>A0A6A4I342_9AGAR</name>
<evidence type="ECO:0000313" key="7">
    <source>
        <dbReference type="Proteomes" id="UP000799118"/>
    </source>
</evidence>
<dbReference type="PANTHER" id="PTHR28018">
    <property type="entry name" value="RESPIRATORY SUPERCOMPLEX FACTOR 2, MITOCHONDRIAL"/>
    <property type="match status" value="1"/>
</dbReference>
<dbReference type="OrthoDB" id="1915122at2759"/>
<dbReference type="Pfam" id="PF04588">
    <property type="entry name" value="HIG_1_N"/>
    <property type="match status" value="1"/>
</dbReference>
<proteinExistence type="predicted"/>
<dbReference type="Proteomes" id="UP000799118">
    <property type="component" value="Unassembled WGS sequence"/>
</dbReference>
<feature type="domain" description="HIG1" evidence="5">
    <location>
        <begin position="141"/>
        <end position="232"/>
    </location>
</feature>
<keyword evidence="7" id="KW-1185">Reference proteome</keyword>
<keyword evidence="3" id="KW-1133">Transmembrane helix</keyword>
<gene>
    <name evidence="6" type="ORF">BT96DRAFT_988932</name>
</gene>
<sequence length="264" mass="29059">MDLALNFRKLGELAAAAVESEDSERIGNGTSGLLREWKECDMSCVHHSDDFFSLENEEQLAAHTAAVRRGALEGTAFGMLVSGAASLYAHRRIPAYRTLPLSLKALGPIILIAPLLTIQAERRSLEYDESQWTGEGAMILNERERKVDEKWKAMNTSQKISDWASRHEYSIILGSWALSLGVAGAIISRDKYQTSAQKVVQARMWAQGLTIGILIAAGALKHSQRNEAVDKHIDHSWQDVQREREAQAAHAGLSAATKPSVSQL</sequence>
<dbReference type="InterPro" id="IPR040153">
    <property type="entry name" value="Rcf2"/>
</dbReference>
<accession>A0A6A4I342</accession>
<evidence type="ECO:0000256" key="4">
    <source>
        <dbReference type="ARBA" id="ARBA00023136"/>
    </source>
</evidence>
<dbReference type="AlphaFoldDB" id="A0A6A4I342"/>
<protein>
    <recommendedName>
        <fullName evidence="5">HIG1 domain-containing protein</fullName>
    </recommendedName>
</protein>
<dbReference type="GO" id="GO:0033617">
    <property type="term" value="P:mitochondrial respiratory chain complex IV assembly"/>
    <property type="evidence" value="ECO:0007669"/>
    <property type="project" value="TreeGrafter"/>
</dbReference>
<comment type="subcellular location">
    <subcellularLocation>
        <location evidence="1">Mitochondrion</location>
    </subcellularLocation>
</comment>
<evidence type="ECO:0000256" key="3">
    <source>
        <dbReference type="ARBA" id="ARBA00022989"/>
    </source>
</evidence>
<dbReference type="GO" id="GO:0005739">
    <property type="term" value="C:mitochondrion"/>
    <property type="evidence" value="ECO:0007669"/>
    <property type="project" value="UniProtKB-SubCell"/>
</dbReference>